<feature type="coiled-coil region" evidence="1">
    <location>
        <begin position="488"/>
        <end position="529"/>
    </location>
</feature>
<keyword evidence="1" id="KW-0175">Coiled coil</keyword>
<dbReference type="RefSeq" id="WP_171112358.1">
    <property type="nucleotide sequence ID" value="NZ_CP053097.1"/>
</dbReference>
<organism evidence="3 4">
    <name type="scientific">Mycoplasma miroungirhinis</name>
    <dbReference type="NCBI Taxonomy" id="754516"/>
    <lineage>
        <taxon>Bacteria</taxon>
        <taxon>Bacillati</taxon>
        <taxon>Mycoplasmatota</taxon>
        <taxon>Mollicutes</taxon>
        <taxon>Mycoplasmataceae</taxon>
        <taxon>Mycoplasma</taxon>
    </lineage>
</organism>
<keyword evidence="2" id="KW-0812">Transmembrane</keyword>
<feature type="coiled-coil region" evidence="1">
    <location>
        <begin position="1148"/>
        <end position="1175"/>
    </location>
</feature>
<accession>A0A6M4JHE6</accession>
<evidence type="ECO:0000256" key="1">
    <source>
        <dbReference type="SAM" id="Coils"/>
    </source>
</evidence>
<name>A0A6M4JHE6_9MOLU</name>
<feature type="transmembrane region" description="Helical" evidence="2">
    <location>
        <begin position="21"/>
        <end position="42"/>
    </location>
</feature>
<dbReference type="EMBL" id="CP053097">
    <property type="protein sequence ID" value="QJR43881.1"/>
    <property type="molecule type" value="Genomic_DNA"/>
</dbReference>
<evidence type="ECO:0000256" key="2">
    <source>
        <dbReference type="SAM" id="Phobius"/>
    </source>
</evidence>
<dbReference type="Proteomes" id="UP000502118">
    <property type="component" value="Chromosome"/>
</dbReference>
<keyword evidence="2" id="KW-0472">Membrane</keyword>
<dbReference type="NCBIfam" id="NF012210">
    <property type="entry name" value="PDxFFG"/>
    <property type="match status" value="1"/>
</dbReference>
<reference evidence="3 4" key="1">
    <citation type="submission" date="2020-05" db="EMBL/GenBank/DDBJ databases">
        <title>Novel Mycoplasma species detected in Mirounga angustirostris (northern elephant seal) from the USA.</title>
        <authorList>
            <person name="Volokhov D.V."/>
        </authorList>
    </citation>
    <scope>NUCLEOTIDE SEQUENCE [LARGE SCALE GENOMIC DNA]</scope>
    <source>
        <strain evidence="3 4">Mirounga ES2806-NAS</strain>
    </source>
</reference>
<evidence type="ECO:0000313" key="4">
    <source>
        <dbReference type="Proteomes" id="UP000502118"/>
    </source>
</evidence>
<sequence length="2735" mass="317380">MKNKQPNNNLKKSFNWRTVVWPKYVISLATIALASAITIGILKYNSTLSNLQEGFENNLLKNKFVDPKVGAKLTFVNSDKNRDIAAFDPAKGENGQVFYKDKWIEYNDFLKQYYEKNHAMPFLNIKYGMFDFYNEYIEAVSAKDFYEFTQWFMHNVSWGPEIITLKEFSIVKGVELQGNNITLGSHSNQDKEYTTIKFFPDAFFGSIPLHSTLSGPGNASDSLLYRINKKLLTFPELQQFLDNVNEYNSFTNISNETVKQQTFRTISDKRNLIGKEVFVVKGDFKEKLTKEAYSSIEKIRLESKSDYISLVYANSEQEAKEKFAEYVKKYSSTDKFDTLKNYKNFTFEKKKIINVLKREDDISLNLGFSDKRLTIIFEDGKNLILFNDIESVEYKEEKDNDSNYVKYQNVESVEQGLDHNKKAFSNLSSDISSIFTKSLSKNSYLTKEDFNKFENYVRDLDKSKEIQDLIISNNKLIQKSGQKYKTELQLYKEDKQKSIEKLAELDKELKAKQAQKVELEAAISSETDDQAKENKNYELYKLAIEIENINLKIYQFTDAQKLSEDKITELNSLIPTDEQVAEAHKNIIELSKQDKDLNLETKKQEILKILKKGLFEPEQLKALIGLYKLNSVVVESEFNKDKNDFASIDEKVEYIKKLHNFIINYRPQYKQYNEILSGDIYAQLQKEDDKYILYSADLGYTPIQLIAVDELLKLSKDYQINWREYSNLNGFMRSQKDDNPKGFYLYSKNIHSIENDFSTEDLTIKKYENYQELVKDVDNYLNNEIKKPEDTQIQDRYSNIRRQLTEEKAKTDELFKDPSTVTDATTKAAIISLQKAFSIAKKQKLAIDQEKQIQTKENTEQNKVQEIVKSYKDNPELIQKEKEIKDKISKTNLDDLFSEFQKEQEKVTDLTEEYNEDIQALIRIITLKSFVDYTDDKGEKSLYKEIENIIINDDVLSTHIDSFKKAMDNIDNLRQTVQESRDTYKIKLSIILKNIYAIFSKIATINSNLQADYDDYAKIRSNLYDQKINEIIKSISDADFSDPKFNVYMEQLIEKSNNEIETFNIENENFNKNLTQTLTNFKNSLDYFRELDKTYSTNNLSEVITDYYSIVSNPIFKKLGNYGDSEGQERKFIGTLFNFIISYQHKKYEKYTNLIEEQEKEIENLKEQLDDEKISEAKKIEIQKEIVNLQNQIHLNKDLASSTHYEDGDYYSELANIQELADAWEYEDFEESGEFEYDFEDQDLADRNKTLIDKMNADVTKYTRSRDRLYDSIKEYNNQPAKLIESLYTKADLFEKSNQKYNEAIEAAAKAAKEVKRVYTRQSILLDSLFQDKGQEISNNNPLVVAKSKIDLLNKLTKLGIVKNDTDVNEFAKHYIFNVELNDIKKENTTLTFTLKNIQKRNGEIVTSQDASTYLNTKFIKFKVDANVSDAVGDTTLEQVRELLDVAGYKAVIQPYSIKEEGSKIIIDDNGETKTVPTYSIFVEAYDGFTKTLLNKVPWVGEYLEGEHLVTNLNEKGEFEYKLEKGSYLGLDPDSRIGLWAVLAMNDPNFKGIAVDFLKFVAAHEYGHHMTLNAAQDLGDKGQKPLYGSALVPGSTPNINNYYSRNVLDLYLKARTHLGLNSSPLLNEPNVVSENNEGEYLLYNQPKKNEQGEIVINKDTVESGNDIWGYKVGSSDLKNAMENSKRRFLQTYEGLVKATEERRKENGINNKEDQKWLQVFDLWLMNTLDQNSGTLNPTKYSDDQFPVKYMIKDKDGKLKFTKASLDMLSGILKDGQGNFIQFEDRSGELVPKIVEGSWDSDSKEYNNISKILVFNKDGSPVINVPLNVDFNNHNEDENPYDQTGERNANITKKYINDKIKEIEDTIKSLIVKEFSINGWDFSTTNTSIEPKTIIAYPSYAEIFTSANKNYNLSILKPYIDHLQSRNRETATITPEYIVAKYYADDGTVLRDRIHHIGDSKIRDVLQEDFYLNPFEEKGKDNTTFTDILISMYLAEGETYPTLAAGAKQVLWLDKDTQYLPNVKLENAFTDGFLIDTFNKQTLKQINQLPLLNWYGPYTRSLIGIDIKNNSYLTVNANDEIVSENPQVPGYPAFWEMKSLKINKNTLAKDPLNSLFDSYYLLKDNKKLFDFDLKFLNYNDFFNFASVDTLRAKLDSQAKVVNWDIDYVESKFDIDKFIKGLKLALSLDNSLSTSDKLKLNKLLRDNNRQEIANEIMRRFTESKLALFIKDIPLSTIKQKIEENKDNQLRYAWIFDKDLGYATFKSEDVVVGKDNLDESKWEMPVQQLLNTYDEFAKENNVSLDKFSLFDDLILDNKTQMYSTQLLYNFRLSKFGMDSILLSFTKGITKKLKPTEDVVNYFKTKTERKFNEFFSDYTYSFAEVINRDNLQITYSPSTSEFRNLPSFITNVSEATTGLEYVVDGQPTAKWKDALIQFKGESKHTIQNTIVDYEQKLDNELKLRANKLNLDYRPNDMANVDNFSSDQNKNSNYLGQFKSINNGWFKDRWYRDMLNFRLYDDEGIPIVDDTIRIKDLEGNVVNNRAKAYWEYYIQSQGVGHRNISNIWRHTDKDAVAMFGYLNAEDAKKVNYLVFEDIQTHERKTLKINKEFSSNMFYYKTQNINNENDINARHWLKDEAYDYTDSNGYHKGTGFVAWVSDYAIMSNYQNKLLEPNHEYKIYFSDSEAGNITLKMDLGKNQSVSENGKTFSQAPTSIYLKEIDGQQVPVLHVGVQFNGTK</sequence>
<keyword evidence="2" id="KW-1133">Transmembrane helix</keyword>
<protein>
    <submittedName>
        <fullName evidence="3">PDxFFG protein</fullName>
    </submittedName>
</protein>
<keyword evidence="4" id="KW-1185">Reference proteome</keyword>
<dbReference type="KEGG" id="mmio:HLA92_00165"/>
<gene>
    <name evidence="3" type="ORF">HLA92_00165</name>
</gene>
<proteinExistence type="predicted"/>
<evidence type="ECO:0000313" key="3">
    <source>
        <dbReference type="EMBL" id="QJR43881.1"/>
    </source>
</evidence>